<dbReference type="Gene3D" id="3.30.750.44">
    <property type="match status" value="1"/>
</dbReference>
<dbReference type="EMBL" id="DSLG01000008">
    <property type="protein sequence ID" value="HEA87647.1"/>
    <property type="molecule type" value="Genomic_DNA"/>
</dbReference>
<dbReference type="Pfam" id="PF17820">
    <property type="entry name" value="PDZ_6"/>
    <property type="match status" value="1"/>
</dbReference>
<name>A0A7C3EGX6_UNCW3</name>
<reference evidence="8" key="1">
    <citation type="journal article" date="2020" name="mSystems">
        <title>Genome- and Community-Level Interaction Insights into Carbon Utilization and Element Cycling Functions of Hydrothermarchaeota in Hydrothermal Sediment.</title>
        <authorList>
            <person name="Zhou Z."/>
            <person name="Liu Y."/>
            <person name="Xu W."/>
            <person name="Pan J."/>
            <person name="Luo Z.H."/>
            <person name="Li M."/>
        </authorList>
    </citation>
    <scope>NUCLEOTIDE SEQUENCE [LARGE SCALE GENOMIC DNA]</scope>
    <source>
        <strain evidence="7">SpSt-265</strain>
        <strain evidence="8">SpSt-465</strain>
    </source>
</reference>
<dbReference type="InterPro" id="IPR036034">
    <property type="entry name" value="PDZ_sf"/>
</dbReference>
<dbReference type="SMART" id="SM00228">
    <property type="entry name" value="PDZ"/>
    <property type="match status" value="1"/>
</dbReference>
<dbReference type="GO" id="GO:0007165">
    <property type="term" value="P:signal transduction"/>
    <property type="evidence" value="ECO:0007669"/>
    <property type="project" value="TreeGrafter"/>
</dbReference>
<evidence type="ECO:0000256" key="5">
    <source>
        <dbReference type="RuleBase" id="RU004404"/>
    </source>
</evidence>
<keyword evidence="4 5" id="KW-0720">Serine protease</keyword>
<protein>
    <submittedName>
        <fullName evidence="8">S41 family peptidase</fullName>
    </submittedName>
</protein>
<dbReference type="AlphaFoldDB" id="A0A7C3EGX6"/>
<evidence type="ECO:0000256" key="4">
    <source>
        <dbReference type="ARBA" id="ARBA00022825"/>
    </source>
</evidence>
<dbReference type="FunFam" id="2.30.42.10:FF:000063">
    <property type="entry name" value="Peptidase, S41 family"/>
    <property type="match status" value="1"/>
</dbReference>
<evidence type="ECO:0000313" key="8">
    <source>
        <dbReference type="EMBL" id="HFJ53486.1"/>
    </source>
</evidence>
<dbReference type="GO" id="GO:0008236">
    <property type="term" value="F:serine-type peptidase activity"/>
    <property type="evidence" value="ECO:0007669"/>
    <property type="project" value="UniProtKB-KW"/>
</dbReference>
<dbReference type="GO" id="GO:0004175">
    <property type="term" value="F:endopeptidase activity"/>
    <property type="evidence" value="ECO:0007669"/>
    <property type="project" value="TreeGrafter"/>
</dbReference>
<dbReference type="PANTHER" id="PTHR32060">
    <property type="entry name" value="TAIL-SPECIFIC PROTEASE"/>
    <property type="match status" value="1"/>
</dbReference>
<dbReference type="NCBIfam" id="TIGR00225">
    <property type="entry name" value="prc"/>
    <property type="match status" value="1"/>
</dbReference>
<evidence type="ECO:0000256" key="3">
    <source>
        <dbReference type="ARBA" id="ARBA00022801"/>
    </source>
</evidence>
<keyword evidence="2 5" id="KW-0645">Protease</keyword>
<feature type="domain" description="PDZ" evidence="6">
    <location>
        <begin position="85"/>
        <end position="151"/>
    </location>
</feature>
<accession>A0A7C3EGX6</accession>
<dbReference type="InterPro" id="IPR004447">
    <property type="entry name" value="Peptidase_S41A"/>
</dbReference>
<proteinExistence type="inferred from homology"/>
<dbReference type="InterPro" id="IPR005151">
    <property type="entry name" value="Tail-specific_protease"/>
</dbReference>
<keyword evidence="3 5" id="KW-0378">Hydrolase</keyword>
<dbReference type="GO" id="GO:0030288">
    <property type="term" value="C:outer membrane-bounded periplasmic space"/>
    <property type="evidence" value="ECO:0007669"/>
    <property type="project" value="TreeGrafter"/>
</dbReference>
<comment type="similarity">
    <text evidence="1 5">Belongs to the peptidase S41A family.</text>
</comment>
<evidence type="ECO:0000313" key="7">
    <source>
        <dbReference type="EMBL" id="HEA87647.1"/>
    </source>
</evidence>
<dbReference type="SUPFAM" id="SSF52096">
    <property type="entry name" value="ClpP/crotonase"/>
    <property type="match status" value="1"/>
</dbReference>
<dbReference type="GO" id="GO:0006508">
    <property type="term" value="P:proteolysis"/>
    <property type="evidence" value="ECO:0007669"/>
    <property type="project" value="UniProtKB-KW"/>
</dbReference>
<dbReference type="PROSITE" id="PS50106">
    <property type="entry name" value="PDZ"/>
    <property type="match status" value="1"/>
</dbReference>
<dbReference type="Pfam" id="PF03572">
    <property type="entry name" value="Peptidase_S41"/>
    <property type="match status" value="1"/>
</dbReference>
<sequence>MRKRAAIVGIVIAAAVIGGLVGRLWAQRGASLAESLQVFSRVVGIILNTYVEPVDSDKLVREAIRGMLNALDPYSEYLDESDFKELKIKTEAQFGGIGIHIGMVEQQLTVIAPIEGTPAARAGVRAGDRIVEIDGRSTKGFTTEDAVKLLRGEPGTKVKIKVSRPGVEAPIEFELTRAIINIKAVPYSGMIAEGIGYIRLADMSRVASGEVRRALDSLFGLGAKKLIFDLRYNGGGLLQEGKEVADLFLGPGKLIVRTKGRVPQANQDFVAETEDRYGEYPMAVLVNRGSASAAEIVAGALQDWERAVIIGDTTFGKGSVQTIHPLGPETGMKITTAFWYTPSGRCINRQQETSTVVLKVEAQTVPRNYRTLGRLKRPLYGEGGIAPDIYVPPEKIAGLAARVPTGSYFDFATEYANSHPDLTMDFVADERILEEFKQYLRKKKNFEFSEAAFDSSRQVIAQMIEIEMGGKIDGMHGEYQMRLRRDPEVKKAIEVLKPAATTEEILRRLR</sequence>
<dbReference type="InterPro" id="IPR055210">
    <property type="entry name" value="CtpA/B_N"/>
</dbReference>
<dbReference type="Pfam" id="PF22694">
    <property type="entry name" value="CtpB_N-like"/>
    <property type="match status" value="1"/>
</dbReference>
<evidence type="ECO:0000256" key="1">
    <source>
        <dbReference type="ARBA" id="ARBA00009179"/>
    </source>
</evidence>
<dbReference type="SMART" id="SM00245">
    <property type="entry name" value="TSPc"/>
    <property type="match status" value="1"/>
</dbReference>
<dbReference type="InterPro" id="IPR001478">
    <property type="entry name" value="PDZ"/>
</dbReference>
<dbReference type="SUPFAM" id="SSF50156">
    <property type="entry name" value="PDZ domain-like"/>
    <property type="match status" value="1"/>
</dbReference>
<dbReference type="InterPro" id="IPR029045">
    <property type="entry name" value="ClpP/crotonase-like_dom_sf"/>
</dbReference>
<dbReference type="EMBL" id="DSTU01000004">
    <property type="protein sequence ID" value="HFJ53486.1"/>
    <property type="molecule type" value="Genomic_DNA"/>
</dbReference>
<organism evidence="8">
    <name type="scientific">candidate division WOR-3 bacterium</name>
    <dbReference type="NCBI Taxonomy" id="2052148"/>
    <lineage>
        <taxon>Bacteria</taxon>
        <taxon>Bacteria division WOR-3</taxon>
    </lineage>
</organism>
<dbReference type="CDD" id="cd06782">
    <property type="entry name" value="cpPDZ_CPP-like"/>
    <property type="match status" value="1"/>
</dbReference>
<dbReference type="InterPro" id="IPR041489">
    <property type="entry name" value="PDZ_6"/>
</dbReference>
<gene>
    <name evidence="7" type="ORF">ENP94_06545</name>
    <name evidence="8" type="ORF">ENS16_02195</name>
</gene>
<dbReference type="PANTHER" id="PTHR32060:SF30">
    <property type="entry name" value="CARBOXY-TERMINAL PROCESSING PROTEASE CTPA"/>
    <property type="match status" value="1"/>
</dbReference>
<evidence type="ECO:0000259" key="6">
    <source>
        <dbReference type="PROSITE" id="PS50106"/>
    </source>
</evidence>
<dbReference type="CDD" id="cd07560">
    <property type="entry name" value="Peptidase_S41_CPP"/>
    <property type="match status" value="1"/>
</dbReference>
<comment type="caution">
    <text evidence="8">The sequence shown here is derived from an EMBL/GenBank/DDBJ whole genome shotgun (WGS) entry which is preliminary data.</text>
</comment>
<evidence type="ECO:0000256" key="2">
    <source>
        <dbReference type="ARBA" id="ARBA00022670"/>
    </source>
</evidence>
<dbReference type="Gene3D" id="3.90.226.10">
    <property type="entry name" value="2-enoyl-CoA Hydratase, Chain A, domain 1"/>
    <property type="match status" value="1"/>
</dbReference>
<dbReference type="Gene3D" id="2.30.42.10">
    <property type="match status" value="1"/>
</dbReference>